<dbReference type="FunFam" id="3.15.10.30:FF:000001">
    <property type="entry name" value="Takeout-like protein 1"/>
    <property type="match status" value="1"/>
</dbReference>
<dbReference type="PANTHER" id="PTHR11008:SF32">
    <property type="entry name" value="CIRCADIAN CLOCK-CONTROLLED PROTEIN DAYWAKE-RELATED"/>
    <property type="match status" value="1"/>
</dbReference>
<gene>
    <name evidence="5" type="primary">AUGUSTUS-3.0.2_16232</name>
    <name evidence="5" type="ORF">TcasGA2_TC016232</name>
</gene>
<dbReference type="GO" id="GO:0005615">
    <property type="term" value="C:extracellular space"/>
    <property type="evidence" value="ECO:0000318"/>
    <property type="project" value="GO_Central"/>
</dbReference>
<keyword evidence="6" id="KW-1185">Reference proteome</keyword>
<evidence type="ECO:0000313" key="6">
    <source>
        <dbReference type="Proteomes" id="UP000007266"/>
    </source>
</evidence>
<dbReference type="Pfam" id="PF06585">
    <property type="entry name" value="JHBP"/>
    <property type="match status" value="2"/>
</dbReference>
<sequence length="297" mass="33703">MKCLLFLLVVIFVDLSKSGQLPSKFQKCGRNDNKCLTLAIKNAIEQLTVPMKEAGLPSLHPLEIPALTIGAGTGPVQFNQNYKNLKIYGQTKIDSIDASFRENILKMDVHFFEIVANFEYEIDGKILVFPIKGKGTGVIAMDKPEFALTFIMEEYEKKGEKYYKVSNTTMSIEPQKIQFGFSNNVFGGDKDFSDKVLEAMNENWKELYADVRPSYEEAYGQIFMSIFNSFLSKFGFSNNVFGGDKDSSDKVLEAMNENWKELYADVRPSYEEAYGQIFMSIFNSFLSKVPISELFDS</sequence>
<protein>
    <submittedName>
        <fullName evidence="5">Protein takeout-like Protein</fullName>
    </submittedName>
</protein>
<reference evidence="5 6" key="2">
    <citation type="journal article" date="2010" name="Nucleic Acids Res.">
        <title>BeetleBase in 2010: revisions to provide comprehensive genomic information for Tribolium castaneum.</title>
        <authorList>
            <person name="Kim H.S."/>
            <person name="Murphy T."/>
            <person name="Xia J."/>
            <person name="Caragea D."/>
            <person name="Park Y."/>
            <person name="Beeman R.W."/>
            <person name="Lorenzen M.D."/>
            <person name="Butcher S."/>
            <person name="Manak J.R."/>
            <person name="Brown S.J."/>
        </authorList>
    </citation>
    <scope>GENOME REANNOTATION</scope>
    <source>
        <strain evidence="5 6">Georgia GA2</strain>
    </source>
</reference>
<dbReference type="PANTHER" id="PTHR11008">
    <property type="entry name" value="PROTEIN TAKEOUT-LIKE PROTEIN"/>
    <property type="match status" value="1"/>
</dbReference>
<dbReference type="Proteomes" id="UP000007266">
    <property type="component" value="Linkage group 10"/>
</dbReference>
<keyword evidence="2" id="KW-0090">Biological rhythms</keyword>
<dbReference type="Gene3D" id="3.15.10.30">
    <property type="entry name" value="Haemolymph juvenile hormone binding protein"/>
    <property type="match status" value="2"/>
</dbReference>
<accession>D6X4S4</accession>
<dbReference type="EMBL" id="KQ971380">
    <property type="protein sequence ID" value="EEZ97684.2"/>
    <property type="molecule type" value="Genomic_DNA"/>
</dbReference>
<comment type="similarity">
    <text evidence="3">Belongs to the TO family.</text>
</comment>
<reference evidence="5 6" key="1">
    <citation type="journal article" date="2008" name="Nature">
        <title>The genome of the model beetle and pest Tribolium castaneum.</title>
        <authorList>
            <consortium name="Tribolium Genome Sequencing Consortium"/>
            <person name="Richards S."/>
            <person name="Gibbs R.A."/>
            <person name="Weinstock G.M."/>
            <person name="Brown S.J."/>
            <person name="Denell R."/>
            <person name="Beeman R.W."/>
            <person name="Gibbs R."/>
            <person name="Beeman R.W."/>
            <person name="Brown S.J."/>
            <person name="Bucher G."/>
            <person name="Friedrich M."/>
            <person name="Grimmelikhuijzen C.J."/>
            <person name="Klingler M."/>
            <person name="Lorenzen M."/>
            <person name="Richards S."/>
            <person name="Roth S."/>
            <person name="Schroder R."/>
            <person name="Tautz D."/>
            <person name="Zdobnov E.M."/>
            <person name="Muzny D."/>
            <person name="Gibbs R.A."/>
            <person name="Weinstock G.M."/>
            <person name="Attaway T."/>
            <person name="Bell S."/>
            <person name="Buhay C.J."/>
            <person name="Chandrabose M.N."/>
            <person name="Chavez D."/>
            <person name="Clerk-Blankenburg K.P."/>
            <person name="Cree A."/>
            <person name="Dao M."/>
            <person name="Davis C."/>
            <person name="Chacko J."/>
            <person name="Dinh H."/>
            <person name="Dugan-Rocha S."/>
            <person name="Fowler G."/>
            <person name="Garner T.T."/>
            <person name="Garnes J."/>
            <person name="Gnirke A."/>
            <person name="Hawes A."/>
            <person name="Hernandez J."/>
            <person name="Hines S."/>
            <person name="Holder M."/>
            <person name="Hume J."/>
            <person name="Jhangiani S.N."/>
            <person name="Joshi V."/>
            <person name="Khan Z.M."/>
            <person name="Jackson L."/>
            <person name="Kovar C."/>
            <person name="Kowis A."/>
            <person name="Lee S."/>
            <person name="Lewis L.R."/>
            <person name="Margolis J."/>
            <person name="Morgan M."/>
            <person name="Nazareth L.V."/>
            <person name="Nguyen N."/>
            <person name="Okwuonu G."/>
            <person name="Parker D."/>
            <person name="Richards S."/>
            <person name="Ruiz S.J."/>
            <person name="Santibanez J."/>
            <person name="Savard J."/>
            <person name="Scherer S.E."/>
            <person name="Schneider B."/>
            <person name="Sodergren E."/>
            <person name="Tautz D."/>
            <person name="Vattahil S."/>
            <person name="Villasana D."/>
            <person name="White C.S."/>
            <person name="Wright R."/>
            <person name="Park Y."/>
            <person name="Beeman R.W."/>
            <person name="Lord J."/>
            <person name="Oppert B."/>
            <person name="Lorenzen M."/>
            <person name="Brown S."/>
            <person name="Wang L."/>
            <person name="Savard J."/>
            <person name="Tautz D."/>
            <person name="Richards S."/>
            <person name="Weinstock G."/>
            <person name="Gibbs R.A."/>
            <person name="Liu Y."/>
            <person name="Worley K."/>
            <person name="Weinstock G."/>
            <person name="Elsik C.G."/>
            <person name="Reese J.T."/>
            <person name="Elhaik E."/>
            <person name="Landan G."/>
            <person name="Graur D."/>
            <person name="Arensburger P."/>
            <person name="Atkinson P."/>
            <person name="Beeman R.W."/>
            <person name="Beidler J."/>
            <person name="Brown S.J."/>
            <person name="Demuth J.P."/>
            <person name="Drury D.W."/>
            <person name="Du Y.Z."/>
            <person name="Fujiwara H."/>
            <person name="Lorenzen M."/>
            <person name="Maselli V."/>
            <person name="Osanai M."/>
            <person name="Park Y."/>
            <person name="Robertson H.M."/>
            <person name="Tu Z."/>
            <person name="Wang J.J."/>
            <person name="Wang S."/>
            <person name="Richards S."/>
            <person name="Song H."/>
            <person name="Zhang L."/>
            <person name="Sodergren E."/>
            <person name="Werner D."/>
            <person name="Stanke M."/>
            <person name="Morgenstern B."/>
            <person name="Solovyev V."/>
            <person name="Kosarev P."/>
            <person name="Brown G."/>
            <person name="Chen H.C."/>
            <person name="Ermolaeva O."/>
            <person name="Hlavina W."/>
            <person name="Kapustin Y."/>
            <person name="Kiryutin B."/>
            <person name="Kitts P."/>
            <person name="Maglott D."/>
            <person name="Pruitt K."/>
            <person name="Sapojnikov V."/>
            <person name="Souvorov A."/>
            <person name="Mackey A.J."/>
            <person name="Waterhouse R.M."/>
            <person name="Wyder S."/>
            <person name="Zdobnov E.M."/>
            <person name="Zdobnov E.M."/>
            <person name="Wyder S."/>
            <person name="Kriventseva E.V."/>
            <person name="Kadowaki T."/>
            <person name="Bork P."/>
            <person name="Aranda M."/>
            <person name="Bao R."/>
            <person name="Beermann A."/>
            <person name="Berns N."/>
            <person name="Bolognesi R."/>
            <person name="Bonneton F."/>
            <person name="Bopp D."/>
            <person name="Brown S.J."/>
            <person name="Bucher G."/>
            <person name="Butts T."/>
            <person name="Chaumot A."/>
            <person name="Denell R.E."/>
            <person name="Ferrier D.E."/>
            <person name="Friedrich M."/>
            <person name="Gordon C.M."/>
            <person name="Jindra M."/>
            <person name="Klingler M."/>
            <person name="Lan Q."/>
            <person name="Lattorff H.M."/>
            <person name="Laudet V."/>
            <person name="von Levetsow C."/>
            <person name="Liu Z."/>
            <person name="Lutz R."/>
            <person name="Lynch J.A."/>
            <person name="da Fonseca R.N."/>
            <person name="Posnien N."/>
            <person name="Reuter R."/>
            <person name="Roth S."/>
            <person name="Savard J."/>
            <person name="Schinko J.B."/>
            <person name="Schmitt C."/>
            <person name="Schoppmeier M."/>
            <person name="Schroder R."/>
            <person name="Shippy T.D."/>
            <person name="Simonnet F."/>
            <person name="Marques-Souza H."/>
            <person name="Tautz D."/>
            <person name="Tomoyasu Y."/>
            <person name="Trauner J."/>
            <person name="Van der Zee M."/>
            <person name="Vervoort M."/>
            <person name="Wittkopp N."/>
            <person name="Wimmer E.A."/>
            <person name="Yang X."/>
            <person name="Jones A.K."/>
            <person name="Sattelle D.B."/>
            <person name="Ebert P.R."/>
            <person name="Nelson D."/>
            <person name="Scott J.G."/>
            <person name="Beeman R.W."/>
            <person name="Muthukrishnan S."/>
            <person name="Kramer K.J."/>
            <person name="Arakane Y."/>
            <person name="Beeman R.W."/>
            <person name="Zhu Q."/>
            <person name="Hogenkamp D."/>
            <person name="Dixit R."/>
            <person name="Oppert B."/>
            <person name="Jiang H."/>
            <person name="Zou Z."/>
            <person name="Marshall J."/>
            <person name="Elpidina E."/>
            <person name="Vinokurov K."/>
            <person name="Oppert C."/>
            <person name="Zou Z."/>
            <person name="Evans J."/>
            <person name="Lu Z."/>
            <person name="Zhao P."/>
            <person name="Sumathipala N."/>
            <person name="Altincicek B."/>
            <person name="Vilcinskas A."/>
            <person name="Williams M."/>
            <person name="Hultmark D."/>
            <person name="Hetru C."/>
            <person name="Jiang H."/>
            <person name="Grimmelikhuijzen C.J."/>
            <person name="Hauser F."/>
            <person name="Cazzamali G."/>
            <person name="Williamson M."/>
            <person name="Park Y."/>
            <person name="Li B."/>
            <person name="Tanaka Y."/>
            <person name="Predel R."/>
            <person name="Neupert S."/>
            <person name="Schachtner J."/>
            <person name="Verleyen P."/>
            <person name="Raible F."/>
            <person name="Bork P."/>
            <person name="Friedrich M."/>
            <person name="Walden K.K."/>
            <person name="Robertson H.M."/>
            <person name="Angeli S."/>
            <person name="Foret S."/>
            <person name="Bucher G."/>
            <person name="Schuetz S."/>
            <person name="Maleszka R."/>
            <person name="Wimmer E.A."/>
            <person name="Beeman R.W."/>
            <person name="Lorenzen M."/>
            <person name="Tomoyasu Y."/>
            <person name="Miller S.C."/>
            <person name="Grossmann D."/>
            <person name="Bucher G."/>
        </authorList>
    </citation>
    <scope>NUCLEOTIDE SEQUENCE [LARGE SCALE GENOMIC DNA]</scope>
    <source>
        <strain evidence="5 6">Georgia GA2</strain>
    </source>
</reference>
<feature type="chain" id="PRO_5007310909" evidence="4">
    <location>
        <begin position="19"/>
        <end position="297"/>
    </location>
</feature>
<evidence type="ECO:0000256" key="1">
    <source>
        <dbReference type="ARBA" id="ARBA00022729"/>
    </source>
</evidence>
<dbReference type="GO" id="GO:0007623">
    <property type="term" value="P:circadian rhythm"/>
    <property type="evidence" value="ECO:0000318"/>
    <property type="project" value="GO_Central"/>
</dbReference>
<name>D6X4S4_TRICA</name>
<evidence type="ECO:0000256" key="2">
    <source>
        <dbReference type="ARBA" id="ARBA00023108"/>
    </source>
</evidence>
<proteinExistence type="inferred from homology"/>
<organism evidence="5 6">
    <name type="scientific">Tribolium castaneum</name>
    <name type="common">Red flour beetle</name>
    <dbReference type="NCBI Taxonomy" id="7070"/>
    <lineage>
        <taxon>Eukaryota</taxon>
        <taxon>Metazoa</taxon>
        <taxon>Ecdysozoa</taxon>
        <taxon>Arthropoda</taxon>
        <taxon>Hexapoda</taxon>
        <taxon>Insecta</taxon>
        <taxon>Pterygota</taxon>
        <taxon>Neoptera</taxon>
        <taxon>Endopterygota</taxon>
        <taxon>Coleoptera</taxon>
        <taxon>Polyphaga</taxon>
        <taxon>Cucujiformia</taxon>
        <taxon>Tenebrionidae</taxon>
        <taxon>Tenebrionidae incertae sedis</taxon>
        <taxon>Tribolium</taxon>
    </lineage>
</organism>
<dbReference type="HOGENOM" id="CLU_069908_0_2_1"/>
<dbReference type="SMART" id="SM00700">
    <property type="entry name" value="JHBP"/>
    <property type="match status" value="1"/>
</dbReference>
<dbReference type="InterPro" id="IPR010562">
    <property type="entry name" value="Haemolymph_juvenile_hormone-bd"/>
</dbReference>
<dbReference type="OMA" id="EAMNENW"/>
<keyword evidence="1 4" id="KW-0732">Signal</keyword>
<dbReference type="AlphaFoldDB" id="D6X4S4"/>
<evidence type="ECO:0000256" key="4">
    <source>
        <dbReference type="SAM" id="SignalP"/>
    </source>
</evidence>
<dbReference type="STRING" id="7070.D6X4S4"/>
<evidence type="ECO:0000256" key="3">
    <source>
        <dbReference type="ARBA" id="ARBA00060902"/>
    </source>
</evidence>
<evidence type="ECO:0000313" key="5">
    <source>
        <dbReference type="EMBL" id="EEZ97684.2"/>
    </source>
</evidence>
<feature type="signal peptide" evidence="4">
    <location>
        <begin position="1"/>
        <end position="18"/>
    </location>
</feature>
<dbReference type="InterPro" id="IPR038606">
    <property type="entry name" value="To_sf"/>
</dbReference>